<keyword evidence="6 10" id="KW-0786">Thiamine pyrophosphate</keyword>
<dbReference type="SUPFAM" id="SSF52518">
    <property type="entry name" value="Thiamin diphosphate-binding fold (THDP-binding)"/>
    <property type="match status" value="1"/>
</dbReference>
<evidence type="ECO:0000256" key="6">
    <source>
        <dbReference type="ARBA" id="ARBA00023052"/>
    </source>
</evidence>
<sequence length="339" mass="36640">MGDEANAPNEVSDDLALRIYKDMVLLRTFDEKTLNLQHQGRVGTFAPSLGQEATEIGSAYALSKQDWLVPSYRDHGALYVHGVPFENVILFAMGRAGSLAGDVRALPSSIPIATHLPHAVGLAMAMQMQGEQAIAIAYFGDGGTSEGDFHEALNFAGVFKAPVVFLCQNNGWAISVPVSRQTGSPTLAQKAVAYGISGIRVDGNDALAVYQAVKQARERALSGGGATLIEAITYRIGPHTTADDPTRYRSSEDLVPWKGEQDPITRLGRYLEKQGILAESDLDQLRQEARDWINQAVEATEALPPANAAEMFEHVYSVMPPRLAQQLAELEGGADPWHS</sequence>
<evidence type="ECO:0000313" key="13">
    <source>
        <dbReference type="Proteomes" id="UP000242972"/>
    </source>
</evidence>
<dbReference type="InterPro" id="IPR001017">
    <property type="entry name" value="DH_E1"/>
</dbReference>
<evidence type="ECO:0000256" key="8">
    <source>
        <dbReference type="ARBA" id="ARBA00025211"/>
    </source>
</evidence>
<protein>
    <recommendedName>
        <fullName evidence="4 10">Pyruvate dehydrogenase E1 component subunit alpha</fullName>
        <ecNumber evidence="3 10">1.2.4.1</ecNumber>
    </recommendedName>
</protein>
<comment type="cofactor">
    <cofactor evidence="1 10">
        <name>thiamine diphosphate</name>
        <dbReference type="ChEBI" id="CHEBI:58937"/>
    </cofactor>
</comment>
<dbReference type="EC" id="1.2.4.1" evidence="3 10"/>
<evidence type="ECO:0000256" key="3">
    <source>
        <dbReference type="ARBA" id="ARBA00012281"/>
    </source>
</evidence>
<comment type="caution">
    <text evidence="12">The sequence shown here is derived from an EMBL/GenBank/DDBJ whole genome shotgun (WGS) entry which is preliminary data.</text>
</comment>
<name>A0A2T2XH00_9FIRM</name>
<comment type="catalytic activity">
    <reaction evidence="9 10">
        <text>N(6)-[(R)-lipoyl]-L-lysyl-[protein] + pyruvate + H(+) = N(6)-[(R)-S(8)-acetyldihydrolipoyl]-L-lysyl-[protein] + CO2</text>
        <dbReference type="Rhea" id="RHEA:19189"/>
        <dbReference type="Rhea" id="RHEA-COMP:10474"/>
        <dbReference type="Rhea" id="RHEA-COMP:10478"/>
        <dbReference type="ChEBI" id="CHEBI:15361"/>
        <dbReference type="ChEBI" id="CHEBI:15378"/>
        <dbReference type="ChEBI" id="CHEBI:16526"/>
        <dbReference type="ChEBI" id="CHEBI:83099"/>
        <dbReference type="ChEBI" id="CHEBI:83111"/>
        <dbReference type="EC" id="1.2.4.1"/>
    </reaction>
</comment>
<evidence type="ECO:0000256" key="2">
    <source>
        <dbReference type="ARBA" id="ARBA00011870"/>
    </source>
</evidence>
<dbReference type="GO" id="GO:0009083">
    <property type="term" value="P:branched-chain amino acid catabolic process"/>
    <property type="evidence" value="ECO:0007669"/>
    <property type="project" value="TreeGrafter"/>
</dbReference>
<keyword evidence="7 10" id="KW-0670">Pyruvate</keyword>
<dbReference type="GO" id="GO:0004739">
    <property type="term" value="F:pyruvate dehydrogenase (acetyl-transferring) activity"/>
    <property type="evidence" value="ECO:0007669"/>
    <property type="project" value="UniProtKB-UniRule"/>
</dbReference>
<feature type="domain" description="Dehydrogenase E1 component" evidence="11">
    <location>
        <begin position="21"/>
        <end position="306"/>
    </location>
</feature>
<dbReference type="Gene3D" id="3.40.50.970">
    <property type="match status" value="1"/>
</dbReference>
<reference evidence="12 13" key="1">
    <citation type="journal article" date="2014" name="BMC Genomics">
        <title>Comparison of environmental and isolate Sulfobacillus genomes reveals diverse carbon, sulfur, nitrogen, and hydrogen metabolisms.</title>
        <authorList>
            <person name="Justice N.B."/>
            <person name="Norman A."/>
            <person name="Brown C.T."/>
            <person name="Singh A."/>
            <person name="Thomas B.C."/>
            <person name="Banfield J.F."/>
        </authorList>
    </citation>
    <scope>NUCLEOTIDE SEQUENCE [LARGE SCALE GENOMIC DNA]</scope>
    <source>
        <strain evidence="12">AMDSBA4</strain>
    </source>
</reference>
<dbReference type="InterPro" id="IPR050771">
    <property type="entry name" value="Alpha-ketoacid_DH_E1_comp"/>
</dbReference>
<accession>A0A2T2XH00</accession>
<gene>
    <name evidence="12" type="primary">pdhA</name>
    <name evidence="12" type="ORF">C7B46_08970</name>
</gene>
<dbReference type="Proteomes" id="UP000242972">
    <property type="component" value="Unassembled WGS sequence"/>
</dbReference>
<keyword evidence="5 10" id="KW-0560">Oxidoreductase</keyword>
<organism evidence="12 13">
    <name type="scientific">Sulfobacillus benefaciens</name>
    <dbReference type="NCBI Taxonomy" id="453960"/>
    <lineage>
        <taxon>Bacteria</taxon>
        <taxon>Bacillati</taxon>
        <taxon>Bacillota</taxon>
        <taxon>Clostridia</taxon>
        <taxon>Eubacteriales</taxon>
        <taxon>Clostridiales Family XVII. Incertae Sedis</taxon>
        <taxon>Sulfobacillus</taxon>
    </lineage>
</organism>
<evidence type="ECO:0000256" key="5">
    <source>
        <dbReference type="ARBA" id="ARBA00023002"/>
    </source>
</evidence>
<dbReference type="AlphaFoldDB" id="A0A2T2XH00"/>
<comment type="function">
    <text evidence="8 10">The pyruvate dehydrogenase complex catalyzes the overall conversion of pyruvate to acetyl-CoA and CO(2). It contains multiple copies of three enzymatic components: pyruvate dehydrogenase (E1), dihydrolipoamide acetyltransferase (E2) and lipoamide dehydrogenase (E3).</text>
</comment>
<dbReference type="InterPro" id="IPR017596">
    <property type="entry name" value="PdhA/BkdA"/>
</dbReference>
<evidence type="ECO:0000256" key="1">
    <source>
        <dbReference type="ARBA" id="ARBA00001964"/>
    </source>
</evidence>
<dbReference type="NCBIfam" id="TIGR03181">
    <property type="entry name" value="PDH_E1_alph_x"/>
    <property type="match status" value="1"/>
</dbReference>
<proteinExistence type="predicted"/>
<dbReference type="PANTHER" id="PTHR43380:SF1">
    <property type="entry name" value="2-OXOISOVALERATE DEHYDROGENASE SUBUNIT ALPHA, MITOCHONDRIAL"/>
    <property type="match status" value="1"/>
</dbReference>
<dbReference type="PANTHER" id="PTHR43380">
    <property type="entry name" value="2-OXOISOVALERATE DEHYDROGENASE SUBUNIT ALPHA, MITOCHONDRIAL"/>
    <property type="match status" value="1"/>
</dbReference>
<comment type="subunit">
    <text evidence="2 10">Heterodimer of an alpha and a beta chain.</text>
</comment>
<evidence type="ECO:0000313" key="12">
    <source>
        <dbReference type="EMBL" id="PSR33757.1"/>
    </source>
</evidence>
<dbReference type="CDD" id="cd02000">
    <property type="entry name" value="TPP_E1_PDC_ADC_BCADC"/>
    <property type="match status" value="1"/>
</dbReference>
<dbReference type="EMBL" id="PXYW01000017">
    <property type="protein sequence ID" value="PSR33757.1"/>
    <property type="molecule type" value="Genomic_DNA"/>
</dbReference>
<evidence type="ECO:0000256" key="4">
    <source>
        <dbReference type="ARBA" id="ARBA00014159"/>
    </source>
</evidence>
<evidence type="ECO:0000256" key="7">
    <source>
        <dbReference type="ARBA" id="ARBA00023317"/>
    </source>
</evidence>
<evidence type="ECO:0000256" key="10">
    <source>
        <dbReference type="RuleBase" id="RU366007"/>
    </source>
</evidence>
<evidence type="ECO:0000259" key="11">
    <source>
        <dbReference type="Pfam" id="PF00676"/>
    </source>
</evidence>
<dbReference type="InterPro" id="IPR029061">
    <property type="entry name" value="THDP-binding"/>
</dbReference>
<evidence type="ECO:0000256" key="9">
    <source>
        <dbReference type="ARBA" id="ARBA00051231"/>
    </source>
</evidence>
<dbReference type="Pfam" id="PF00676">
    <property type="entry name" value="E1_dh"/>
    <property type="match status" value="1"/>
</dbReference>